<keyword evidence="3" id="KW-1185">Reference proteome</keyword>
<dbReference type="PANTHER" id="PTHR24291">
    <property type="entry name" value="CYTOCHROME P450 FAMILY 4"/>
    <property type="match status" value="1"/>
</dbReference>
<dbReference type="PRINTS" id="PR00463">
    <property type="entry name" value="EP450I"/>
</dbReference>
<dbReference type="GO" id="GO:0005506">
    <property type="term" value="F:iron ion binding"/>
    <property type="evidence" value="ECO:0007669"/>
    <property type="project" value="InterPro"/>
</dbReference>
<dbReference type="OrthoDB" id="6149021at2759"/>
<gene>
    <name evidence="2" type="ORF">MCOR_25686</name>
</gene>
<keyword evidence="2" id="KW-0560">Oxidoreductase</keyword>
<dbReference type="InterPro" id="IPR001128">
    <property type="entry name" value="Cyt_P450"/>
</dbReference>
<proteinExistence type="inferred from homology"/>
<reference evidence="2 3" key="1">
    <citation type="submission" date="2020-06" db="EMBL/GenBank/DDBJ databases">
        <authorList>
            <person name="Li R."/>
            <person name="Bekaert M."/>
        </authorList>
    </citation>
    <scope>NUCLEOTIDE SEQUENCE [LARGE SCALE GENOMIC DNA]</scope>
    <source>
        <strain evidence="3">wild</strain>
    </source>
</reference>
<evidence type="ECO:0000313" key="3">
    <source>
        <dbReference type="Proteomes" id="UP000507470"/>
    </source>
</evidence>
<dbReference type="Pfam" id="PF00067">
    <property type="entry name" value="p450"/>
    <property type="match status" value="1"/>
</dbReference>
<dbReference type="PRINTS" id="PR00385">
    <property type="entry name" value="P450"/>
</dbReference>
<protein>
    <submittedName>
        <fullName evidence="2">CYP4B1</fullName>
        <ecNumber evidence="2">1.14.14.1</ecNumber>
    </submittedName>
</protein>
<dbReference type="InterPro" id="IPR036396">
    <property type="entry name" value="Cyt_P450_sf"/>
</dbReference>
<dbReference type="EC" id="1.14.14.1" evidence="2"/>
<dbReference type="InterPro" id="IPR050196">
    <property type="entry name" value="Cytochrome_P450_Monoox"/>
</dbReference>
<dbReference type="InterPro" id="IPR002401">
    <property type="entry name" value="Cyt_P450_E_grp-I"/>
</dbReference>
<comment type="similarity">
    <text evidence="1">Belongs to the cytochrome P450 family.</text>
</comment>
<dbReference type="Proteomes" id="UP000507470">
    <property type="component" value="Unassembled WGS sequence"/>
</dbReference>
<dbReference type="GO" id="GO:0016712">
    <property type="term" value="F:oxidoreductase activity, acting on paired donors, with incorporation or reduction of molecular oxygen, reduced flavin or flavoprotein as one donor, and incorporation of one atom of oxygen"/>
    <property type="evidence" value="ECO:0007669"/>
    <property type="project" value="UniProtKB-EC"/>
</dbReference>
<organism evidence="2 3">
    <name type="scientific">Mytilus coruscus</name>
    <name type="common">Sea mussel</name>
    <dbReference type="NCBI Taxonomy" id="42192"/>
    <lineage>
        <taxon>Eukaryota</taxon>
        <taxon>Metazoa</taxon>
        <taxon>Spiralia</taxon>
        <taxon>Lophotrochozoa</taxon>
        <taxon>Mollusca</taxon>
        <taxon>Bivalvia</taxon>
        <taxon>Autobranchia</taxon>
        <taxon>Pteriomorphia</taxon>
        <taxon>Mytilida</taxon>
        <taxon>Mytiloidea</taxon>
        <taxon>Mytilidae</taxon>
        <taxon>Mytilinae</taxon>
        <taxon>Mytilus</taxon>
    </lineage>
</organism>
<dbReference type="Gene3D" id="1.10.630.10">
    <property type="entry name" value="Cytochrome P450"/>
    <property type="match status" value="1"/>
</dbReference>
<evidence type="ECO:0000313" key="2">
    <source>
        <dbReference type="EMBL" id="CAC5390599.1"/>
    </source>
</evidence>
<accession>A0A6J8C686</accession>
<evidence type="ECO:0000256" key="1">
    <source>
        <dbReference type="ARBA" id="ARBA00010617"/>
    </source>
</evidence>
<dbReference type="EMBL" id="CACVKT020004556">
    <property type="protein sequence ID" value="CAC5390599.1"/>
    <property type="molecule type" value="Genomic_DNA"/>
</dbReference>
<dbReference type="GO" id="GO:0020037">
    <property type="term" value="F:heme binding"/>
    <property type="evidence" value="ECO:0007669"/>
    <property type="project" value="InterPro"/>
</dbReference>
<dbReference type="AlphaFoldDB" id="A0A6J8C686"/>
<name>A0A6J8C686_MYTCO</name>
<dbReference type="PANTHER" id="PTHR24291:SF201">
    <property type="entry name" value="CYTOCHROME P450, FAMILY 4, SUBFAMILY B, POLYPEPTIDE 7"/>
    <property type="match status" value="1"/>
</dbReference>
<dbReference type="SUPFAM" id="SSF48264">
    <property type="entry name" value="Cytochrome P450"/>
    <property type="match status" value="1"/>
</dbReference>
<sequence length="515" mass="59099">MLTGEVCRGNKNGKYVEVFQHSGLAKLDILLQCALSYKGNIQDVGNINLYPEFLFKRSPSGKEFFKLCDFVHEFSEDVIYKRKELKESSETKKKRQLDFLDILLKARDESSKGLTDEEIRSEVDTFMFAGHDTTSSVLSWSIHSLGKHKDIQDKVYKEVNGVIGNKQYVDCEDISKMKHLSCFLKEIMRHHTPVPVISRMLDEPCVIEGVELPSGTFIDMAIHHAHHHPDVWEDPWEFKPEKFVGDKHHDMDPYSFTPFSAGPRFEITVDPVHEVEHFIEVVMRAKNGIMATLNKEEEPVPEEVAQVVNRGRRGNRRRAALELQQADQPVEPNNQPPPQKQLKTTAVQAGPGNTFNNTGSLLMPCANEIDIIVSQQIKEKIWNFEYVDFGTLLKQNSQYYSNLDQKQSVTVENGMLVISNKPLKVNTINNIELWTEAFANFSKILLQKDASLAQDLFTYMSIIRDAISNAPFDSYQYDRQLRLRVSLNHSKSWSEIDGFFDCNSLQRDRKARLIL</sequence>